<dbReference type="STRING" id="1423739.FC85_GL002759"/>
<evidence type="ECO:0000256" key="2">
    <source>
        <dbReference type="ARBA" id="ARBA00039575"/>
    </source>
</evidence>
<evidence type="ECO:0000256" key="3">
    <source>
        <dbReference type="SAM" id="MobiDB-lite"/>
    </source>
</evidence>
<evidence type="ECO:0000313" key="5">
    <source>
        <dbReference type="Proteomes" id="UP000052013"/>
    </source>
</evidence>
<comment type="similarity">
    <text evidence="1">Belongs to the asp23 family.</text>
</comment>
<dbReference type="AlphaFoldDB" id="A0A0R1SCE9"/>
<name>A0A0R1SCE9_9LACO</name>
<proteinExistence type="inferred from homology"/>
<evidence type="ECO:0000256" key="1">
    <source>
        <dbReference type="ARBA" id="ARBA00005721"/>
    </source>
</evidence>
<dbReference type="PATRIC" id="fig|1423739.3.peg.2867"/>
<accession>A0A0R1SCE9</accession>
<evidence type="ECO:0000313" key="4">
    <source>
        <dbReference type="EMBL" id="KRL66801.1"/>
    </source>
</evidence>
<dbReference type="Proteomes" id="UP000052013">
    <property type="component" value="Unassembled WGS sequence"/>
</dbReference>
<gene>
    <name evidence="4" type="ORF">FC85_GL002759</name>
</gene>
<sequence length="162" mass="17986">MQNQNQINSTKTNLKGELTYDDKVVQKIIGLALANVKGLLTVNGGFFSNLADKIVNSDDVTSGIDVEVGKQQVAVDLEIVAEYDIDISKLYDQIKTKIVEQVKKMTDLNVIEVNVKVVDIKTKAEYEKDAVSLQDRVENVTDKTKKAVDNQKENDESAARVK</sequence>
<dbReference type="PANTHER" id="PTHR34297">
    <property type="entry name" value="HYPOTHETICAL CYTOSOLIC PROTEIN-RELATED"/>
    <property type="match status" value="1"/>
</dbReference>
<protein>
    <recommendedName>
        <fullName evidence="2">Stress response regulator gls24 homolog</fullName>
    </recommendedName>
</protein>
<reference evidence="4 5" key="1">
    <citation type="journal article" date="2015" name="Genome Announc.">
        <title>Expanding the biotechnology potential of lactobacilli through comparative genomics of 213 strains and associated genera.</title>
        <authorList>
            <person name="Sun Z."/>
            <person name="Harris H.M."/>
            <person name="McCann A."/>
            <person name="Guo C."/>
            <person name="Argimon S."/>
            <person name="Zhang W."/>
            <person name="Yang X."/>
            <person name="Jeffery I.B."/>
            <person name="Cooney J.C."/>
            <person name="Kagawa T.F."/>
            <person name="Liu W."/>
            <person name="Song Y."/>
            <person name="Salvetti E."/>
            <person name="Wrobel A."/>
            <person name="Rasinkangas P."/>
            <person name="Parkhill J."/>
            <person name="Rea M.C."/>
            <person name="O'Sullivan O."/>
            <person name="Ritari J."/>
            <person name="Douillard F.P."/>
            <person name="Paul Ross R."/>
            <person name="Yang R."/>
            <person name="Briner A.E."/>
            <person name="Felis G.E."/>
            <person name="de Vos W.M."/>
            <person name="Barrangou R."/>
            <person name="Klaenhammer T.R."/>
            <person name="Caufield P.W."/>
            <person name="Cui Y."/>
            <person name="Zhang H."/>
            <person name="O'Toole P.W."/>
        </authorList>
    </citation>
    <scope>NUCLEOTIDE SEQUENCE [LARGE SCALE GENOMIC DNA]</scope>
    <source>
        <strain evidence="4 5">DSM 14421</strain>
    </source>
</reference>
<dbReference type="EMBL" id="AZEY01000037">
    <property type="protein sequence ID" value="KRL66801.1"/>
    <property type="molecule type" value="Genomic_DNA"/>
</dbReference>
<comment type="caution">
    <text evidence="4">The sequence shown here is derived from an EMBL/GenBank/DDBJ whole genome shotgun (WGS) entry which is preliminary data.</text>
</comment>
<dbReference type="RefSeq" id="WP_003561197.1">
    <property type="nucleotide sequence ID" value="NZ_AZEY01000037.1"/>
</dbReference>
<dbReference type="InterPro" id="IPR005531">
    <property type="entry name" value="Asp23"/>
</dbReference>
<dbReference type="PANTHER" id="PTHR34297:SF3">
    <property type="entry name" value="ALKALINE SHOCK PROTEIN 23"/>
    <property type="match status" value="1"/>
</dbReference>
<organism evidence="4 5">
    <name type="scientific">Lentilactobacillus diolivorans DSM 14421</name>
    <dbReference type="NCBI Taxonomy" id="1423739"/>
    <lineage>
        <taxon>Bacteria</taxon>
        <taxon>Bacillati</taxon>
        <taxon>Bacillota</taxon>
        <taxon>Bacilli</taxon>
        <taxon>Lactobacillales</taxon>
        <taxon>Lactobacillaceae</taxon>
        <taxon>Lentilactobacillus</taxon>
    </lineage>
</organism>
<dbReference type="Pfam" id="PF03780">
    <property type="entry name" value="Asp23"/>
    <property type="match status" value="1"/>
</dbReference>
<feature type="region of interest" description="Disordered" evidence="3">
    <location>
        <begin position="142"/>
        <end position="162"/>
    </location>
</feature>